<dbReference type="AlphaFoldDB" id="A0A0F9CY05"/>
<feature type="non-terminal residue" evidence="1">
    <location>
        <position position="1"/>
    </location>
</feature>
<dbReference type="EMBL" id="LAZR01044408">
    <property type="protein sequence ID" value="KKL04718.1"/>
    <property type="molecule type" value="Genomic_DNA"/>
</dbReference>
<name>A0A0F9CY05_9ZZZZ</name>
<comment type="caution">
    <text evidence="1">The sequence shown here is derived from an EMBL/GenBank/DDBJ whole genome shotgun (WGS) entry which is preliminary data.</text>
</comment>
<organism evidence="1">
    <name type="scientific">marine sediment metagenome</name>
    <dbReference type="NCBI Taxonomy" id="412755"/>
    <lineage>
        <taxon>unclassified sequences</taxon>
        <taxon>metagenomes</taxon>
        <taxon>ecological metagenomes</taxon>
    </lineage>
</organism>
<evidence type="ECO:0000313" key="1">
    <source>
        <dbReference type="EMBL" id="KKL04718.1"/>
    </source>
</evidence>
<accession>A0A0F9CY05</accession>
<sequence>AKFVNDESDHRVEWFSNDEELINYFKQ</sequence>
<reference evidence="1" key="1">
    <citation type="journal article" date="2015" name="Nature">
        <title>Complex archaea that bridge the gap between prokaryotes and eukaryotes.</title>
        <authorList>
            <person name="Spang A."/>
            <person name="Saw J.H."/>
            <person name="Jorgensen S.L."/>
            <person name="Zaremba-Niedzwiedzka K."/>
            <person name="Martijn J."/>
            <person name="Lind A.E."/>
            <person name="van Eijk R."/>
            <person name="Schleper C."/>
            <person name="Guy L."/>
            <person name="Ettema T.J."/>
        </authorList>
    </citation>
    <scope>NUCLEOTIDE SEQUENCE</scope>
</reference>
<proteinExistence type="predicted"/>
<gene>
    <name evidence="1" type="ORF">LCGC14_2613210</name>
</gene>
<protein>
    <submittedName>
        <fullName evidence="1">Uncharacterized protein</fullName>
    </submittedName>
</protein>